<feature type="region of interest" description="Disordered" evidence="1">
    <location>
        <begin position="48"/>
        <end position="86"/>
    </location>
</feature>
<sequence length="86" mass="8681">MGSVGKVFKGIGSVFGLGSQKPQYTIKTDPAQIKAETMQANLAADLGNENTPTIQAGGQVSSASDTLGGRRRRTGTGVASNLGIGS</sequence>
<proteinExistence type="predicted"/>
<evidence type="ECO:0000313" key="3">
    <source>
        <dbReference type="Proteomes" id="UP000464308"/>
    </source>
</evidence>
<evidence type="ECO:0000256" key="1">
    <source>
        <dbReference type="SAM" id="MobiDB-lite"/>
    </source>
</evidence>
<organism evidence="2 3">
    <name type="scientific">Escherichia phage altidsur</name>
    <dbReference type="NCBI Taxonomy" id="2696381"/>
    <lineage>
        <taxon>Viruses</taxon>
        <taxon>Duplodnaviria</taxon>
        <taxon>Heunggongvirae</taxon>
        <taxon>Uroviricota</taxon>
        <taxon>Caudoviricetes</taxon>
        <taxon>Autographivirales</taxon>
        <taxon>Autoscriptoviridae</taxon>
        <taxon>Stentvirinae</taxon>
        <taxon>Bonnellvirus</taxon>
        <taxon>Bonnellvirus altidsur</taxon>
    </lineage>
</organism>
<dbReference type="EMBL" id="MN850568">
    <property type="protein sequence ID" value="QHR65313.1"/>
    <property type="molecule type" value="Genomic_DNA"/>
</dbReference>
<feature type="compositionally biased region" description="Polar residues" evidence="1">
    <location>
        <begin position="48"/>
        <end position="65"/>
    </location>
</feature>
<evidence type="ECO:0000313" key="2">
    <source>
        <dbReference type="EMBL" id="QHR65313.1"/>
    </source>
</evidence>
<accession>A0A6B9WI53</accession>
<dbReference type="Proteomes" id="UP000464308">
    <property type="component" value="Segment"/>
</dbReference>
<gene>
    <name evidence="2" type="ORF">altidsur_46</name>
</gene>
<name>A0A6B9WI53_9CAUD</name>
<protein>
    <submittedName>
        <fullName evidence="2">Putative structural protein</fullName>
    </submittedName>
</protein>
<reference evidence="3" key="1">
    <citation type="submission" date="2019-12" db="EMBL/GenBank/DDBJ databases">
        <authorList>
            <person name="Olsen N.S."/>
            <person name="Junco L.M.F."/>
            <person name="Kot W."/>
            <person name="Hansen L.H."/>
        </authorList>
    </citation>
    <scope>NUCLEOTIDE SEQUENCE [LARGE SCALE GENOMIC DNA]</scope>
</reference>
<keyword evidence="3" id="KW-1185">Reference proteome</keyword>